<keyword evidence="2" id="KW-0808">Transferase</keyword>
<gene>
    <name evidence="3" type="ORF">GCM10009710_20280</name>
</gene>
<dbReference type="PANTHER" id="PTHR23416:SF23">
    <property type="entry name" value="ACETYLTRANSFERASE C18B11.09C-RELATED"/>
    <property type="match status" value="1"/>
</dbReference>
<comment type="similarity">
    <text evidence="1">Belongs to the transferase hexapeptide repeat family.</text>
</comment>
<comment type="caution">
    <text evidence="3">The sequence shown here is derived from an EMBL/GenBank/DDBJ whole genome shotgun (WGS) entry which is preliminary data.</text>
</comment>
<evidence type="ECO:0000313" key="4">
    <source>
        <dbReference type="Proteomes" id="UP001501057"/>
    </source>
</evidence>
<evidence type="ECO:0000313" key="3">
    <source>
        <dbReference type="EMBL" id="GAA1739931.1"/>
    </source>
</evidence>
<dbReference type="EMBL" id="BAAAME010000004">
    <property type="protein sequence ID" value="GAA1739931.1"/>
    <property type="molecule type" value="Genomic_DNA"/>
</dbReference>
<reference evidence="3 4" key="1">
    <citation type="journal article" date="2019" name="Int. J. Syst. Evol. Microbiol.">
        <title>The Global Catalogue of Microorganisms (GCM) 10K type strain sequencing project: providing services to taxonomists for standard genome sequencing and annotation.</title>
        <authorList>
            <consortium name="The Broad Institute Genomics Platform"/>
            <consortium name="The Broad Institute Genome Sequencing Center for Infectious Disease"/>
            <person name="Wu L."/>
            <person name="Ma J."/>
        </authorList>
    </citation>
    <scope>NUCLEOTIDE SEQUENCE [LARGE SCALE GENOMIC DNA]</scope>
    <source>
        <strain evidence="3 4">JCM 13518</strain>
    </source>
</reference>
<sequence length="233" mass="25455">MIDAHRQRLRSAGVRSEALDAQTWRRVSEGVPAWWHDCDNALYLAEGAYLTDAVLANLTLFPMRDVVIAIGSPMEHLTSLLVGGDRATVFLDERVVLTAGEIYCGADSQIVLHGPVVATRQPLLDARNGGSIVVDGDQLWAAGVYLATDDMHRLTDRTTGERINPFGAHIRIGRHVWLCREAVVTGHVEIGDDVCVGLRSLVRGQKVPARTVVAGTPARVVREDTTWDFADTP</sequence>
<organism evidence="3 4">
    <name type="scientific">Aeromicrobium alkaliterrae</name>
    <dbReference type="NCBI Taxonomy" id="302168"/>
    <lineage>
        <taxon>Bacteria</taxon>
        <taxon>Bacillati</taxon>
        <taxon>Actinomycetota</taxon>
        <taxon>Actinomycetes</taxon>
        <taxon>Propionibacteriales</taxon>
        <taxon>Nocardioidaceae</taxon>
        <taxon>Aeromicrobium</taxon>
    </lineage>
</organism>
<dbReference type="InterPro" id="IPR011004">
    <property type="entry name" value="Trimer_LpxA-like_sf"/>
</dbReference>
<evidence type="ECO:0000256" key="2">
    <source>
        <dbReference type="ARBA" id="ARBA00022679"/>
    </source>
</evidence>
<dbReference type="SUPFAM" id="SSF51161">
    <property type="entry name" value="Trimeric LpxA-like enzymes"/>
    <property type="match status" value="1"/>
</dbReference>
<evidence type="ECO:0000256" key="1">
    <source>
        <dbReference type="ARBA" id="ARBA00007274"/>
    </source>
</evidence>
<dbReference type="InterPro" id="IPR051159">
    <property type="entry name" value="Hexapeptide_acetyltransf"/>
</dbReference>
<accession>A0ABN2JVI8</accession>
<name>A0ABN2JVI8_9ACTN</name>
<protein>
    <recommendedName>
        <fullName evidence="5">Acyltransferase</fullName>
    </recommendedName>
</protein>
<proteinExistence type="inferred from homology"/>
<dbReference type="PANTHER" id="PTHR23416">
    <property type="entry name" value="SIALIC ACID SYNTHASE-RELATED"/>
    <property type="match status" value="1"/>
</dbReference>
<dbReference type="RefSeq" id="WP_344200862.1">
    <property type="nucleotide sequence ID" value="NZ_BAAAME010000004.1"/>
</dbReference>
<keyword evidence="4" id="KW-1185">Reference proteome</keyword>
<dbReference type="Proteomes" id="UP001501057">
    <property type="component" value="Unassembled WGS sequence"/>
</dbReference>
<dbReference type="Gene3D" id="2.160.10.10">
    <property type="entry name" value="Hexapeptide repeat proteins"/>
    <property type="match status" value="1"/>
</dbReference>
<evidence type="ECO:0008006" key="5">
    <source>
        <dbReference type="Google" id="ProtNLM"/>
    </source>
</evidence>